<name>A0A1Y4DIK8_9BACT</name>
<dbReference type="InterPro" id="IPR050407">
    <property type="entry name" value="Geranylgeranyl_reductase"/>
</dbReference>
<proteinExistence type="predicted"/>
<organism evidence="1 2">
    <name type="scientific">Candidatus Avelusimicrobium gallicola</name>
    <dbReference type="NCBI Taxonomy" id="2562704"/>
    <lineage>
        <taxon>Bacteria</taxon>
        <taxon>Pseudomonadati</taxon>
        <taxon>Elusimicrobiota</taxon>
        <taxon>Elusimicrobia</taxon>
        <taxon>Elusimicrobiales</taxon>
        <taxon>Elusimicrobiaceae</taxon>
        <taxon>Candidatus Avelusimicrobium</taxon>
    </lineage>
</organism>
<dbReference type="PANTHER" id="PTHR42685:SF22">
    <property type="entry name" value="CONDITIONED MEDIUM FACTOR RECEPTOR 1"/>
    <property type="match status" value="1"/>
</dbReference>
<dbReference type="SUPFAM" id="SSF51905">
    <property type="entry name" value="FAD/NAD(P)-binding domain"/>
    <property type="match status" value="1"/>
</dbReference>
<accession>A0A1Y4DIK8</accession>
<comment type="caution">
    <text evidence="1">The sequence shown here is derived from an EMBL/GenBank/DDBJ whole genome shotgun (WGS) entry which is preliminary data.</text>
</comment>
<reference evidence="2" key="1">
    <citation type="submission" date="2017-04" db="EMBL/GenBank/DDBJ databases">
        <title>Function of individual gut microbiota members based on whole genome sequencing of pure cultures obtained from chicken caecum.</title>
        <authorList>
            <person name="Medvecky M."/>
            <person name="Cejkova D."/>
            <person name="Polansky O."/>
            <person name="Karasova D."/>
            <person name="Kubasova T."/>
            <person name="Cizek A."/>
            <person name="Rychlik I."/>
        </authorList>
    </citation>
    <scope>NUCLEOTIDE SEQUENCE [LARGE SCALE GENOMIC DNA]</scope>
    <source>
        <strain evidence="2">An273</strain>
    </source>
</reference>
<dbReference type="NCBIfam" id="NF008519">
    <property type="entry name" value="PRK11445.1"/>
    <property type="match status" value="1"/>
</dbReference>
<sequence>MARDTQAGEAMFDVIIIGLGPAGSTLARLLSGKQKVLCLDKKTDASDSFSKPCGGLLAPDAQKALARFDLTLPKSVLVDPQLFSVRTIDLASGLCRHYPRFYINMNRHRFDRWLISLIPNSVSVQAGAQVVRAVRETDGSFSVTFRQNGSLHTARGRRLVGADGADSFVRRTFFPRHAIRSYTAVQQWFADTHKSPFYSCIFDPAETDCYAWSVSKDGYFIFGGAYPVQNSRARFERQKKKLERLGLQFGNPLKTEACRVLRPAGWKEFCLGGNGVFLIGEAAGFISPSSLEGISSAFESARRLADSFEQTPGRTEHRRYARNTLRLRLKLWSKLFKCPFMYRPLLRKWVMKSGLQSISVLRS</sequence>
<dbReference type="PRINTS" id="PR00420">
    <property type="entry name" value="RNGMNOXGNASE"/>
</dbReference>
<gene>
    <name evidence="1" type="ORF">B5F75_01630</name>
</gene>
<evidence type="ECO:0000313" key="2">
    <source>
        <dbReference type="Proteomes" id="UP000196368"/>
    </source>
</evidence>
<keyword evidence="2" id="KW-1185">Reference proteome</keyword>
<dbReference type="AlphaFoldDB" id="A0A1Y4DIK8"/>
<protein>
    <submittedName>
        <fullName evidence="1">Colicin M resistance protein CbrA</fullName>
    </submittedName>
</protein>
<evidence type="ECO:0000313" key="1">
    <source>
        <dbReference type="EMBL" id="OUO57499.1"/>
    </source>
</evidence>
<dbReference type="InterPro" id="IPR036188">
    <property type="entry name" value="FAD/NAD-bd_sf"/>
</dbReference>
<dbReference type="EMBL" id="NFJD01000001">
    <property type="protein sequence ID" value="OUO57499.1"/>
    <property type="molecule type" value="Genomic_DNA"/>
</dbReference>
<dbReference type="Proteomes" id="UP000196368">
    <property type="component" value="Unassembled WGS sequence"/>
</dbReference>
<dbReference type="PANTHER" id="PTHR42685">
    <property type="entry name" value="GERANYLGERANYL DIPHOSPHATE REDUCTASE"/>
    <property type="match status" value="1"/>
</dbReference>
<dbReference type="Gene3D" id="3.50.50.60">
    <property type="entry name" value="FAD/NAD(P)-binding domain"/>
    <property type="match status" value="1"/>
</dbReference>